<dbReference type="EMBL" id="BGPR01003017">
    <property type="protein sequence ID" value="GBM82541.1"/>
    <property type="molecule type" value="Genomic_DNA"/>
</dbReference>
<reference evidence="1 2" key="1">
    <citation type="journal article" date="2019" name="Sci. Rep.">
        <title>Orb-weaving spider Araneus ventricosus genome elucidates the spidroin gene catalogue.</title>
        <authorList>
            <person name="Kono N."/>
            <person name="Nakamura H."/>
            <person name="Ohtoshi R."/>
            <person name="Moran D.A.P."/>
            <person name="Shinohara A."/>
            <person name="Yoshida Y."/>
            <person name="Fujiwara M."/>
            <person name="Mori M."/>
            <person name="Tomita M."/>
            <person name="Arakawa K."/>
        </authorList>
    </citation>
    <scope>NUCLEOTIDE SEQUENCE [LARGE SCALE GENOMIC DNA]</scope>
</reference>
<dbReference type="AlphaFoldDB" id="A0A4Y2IX92"/>
<gene>
    <name evidence="1" type="ORF">AVEN_29329_1</name>
</gene>
<protein>
    <submittedName>
        <fullName evidence="1">Uncharacterized protein</fullName>
    </submittedName>
</protein>
<organism evidence="1 2">
    <name type="scientific">Araneus ventricosus</name>
    <name type="common">Orbweaver spider</name>
    <name type="synonym">Epeira ventricosa</name>
    <dbReference type="NCBI Taxonomy" id="182803"/>
    <lineage>
        <taxon>Eukaryota</taxon>
        <taxon>Metazoa</taxon>
        <taxon>Ecdysozoa</taxon>
        <taxon>Arthropoda</taxon>
        <taxon>Chelicerata</taxon>
        <taxon>Arachnida</taxon>
        <taxon>Araneae</taxon>
        <taxon>Araneomorphae</taxon>
        <taxon>Entelegynae</taxon>
        <taxon>Araneoidea</taxon>
        <taxon>Araneidae</taxon>
        <taxon>Araneus</taxon>
    </lineage>
</organism>
<dbReference type="Proteomes" id="UP000499080">
    <property type="component" value="Unassembled WGS sequence"/>
</dbReference>
<evidence type="ECO:0000313" key="2">
    <source>
        <dbReference type="Proteomes" id="UP000499080"/>
    </source>
</evidence>
<name>A0A4Y2IX92_ARAVE</name>
<comment type="caution">
    <text evidence="1">The sequence shown here is derived from an EMBL/GenBank/DDBJ whole genome shotgun (WGS) entry which is preliminary data.</text>
</comment>
<keyword evidence="2" id="KW-1185">Reference proteome</keyword>
<sequence length="113" mass="13154">MRLGLVKLKKNSMQLRTKSLEFLRIFTNWNKKLINLKKVQRNPKSFVDCTEKRCHISCGPEILQHVPVIAKSCIILSTYDGKTSWQDSVLHRRRSKWLGLYHKRSPTGCISVS</sequence>
<proteinExistence type="predicted"/>
<evidence type="ECO:0000313" key="1">
    <source>
        <dbReference type="EMBL" id="GBM82541.1"/>
    </source>
</evidence>
<accession>A0A4Y2IX92</accession>